<feature type="domain" description="Tyr recombinase" evidence="2">
    <location>
        <begin position="3"/>
        <end position="188"/>
    </location>
</feature>
<dbReference type="EMBL" id="VSTG01000024">
    <property type="protein sequence ID" value="TYL56140.1"/>
    <property type="molecule type" value="Genomic_DNA"/>
</dbReference>
<dbReference type="EMBL" id="QSUG01000008">
    <property type="protein sequence ID" value="RGN22779.1"/>
    <property type="molecule type" value="Genomic_DNA"/>
</dbReference>
<evidence type="ECO:0000313" key="7">
    <source>
        <dbReference type="Proteomes" id="UP000095673"/>
    </source>
</evidence>
<reference evidence="3 7" key="1">
    <citation type="submission" date="2015-09" db="EMBL/GenBank/DDBJ databases">
        <authorList>
            <consortium name="Pathogen Informatics"/>
        </authorList>
    </citation>
    <scope>NUCLEOTIDE SEQUENCE [LARGE SCALE GENOMIC DNA]</scope>
    <source>
        <strain evidence="3 7">2789STDY5834968</strain>
    </source>
</reference>
<dbReference type="GO" id="GO:0015074">
    <property type="term" value="P:DNA integration"/>
    <property type="evidence" value="ECO:0007669"/>
    <property type="project" value="InterPro"/>
</dbReference>
<dbReference type="PROSITE" id="PS51898">
    <property type="entry name" value="TYR_RECOMBINASE"/>
    <property type="match status" value="1"/>
</dbReference>
<proteinExistence type="predicted"/>
<dbReference type="AlphaFoldDB" id="A0A173VQJ9"/>
<dbReference type="GO" id="GO:0006310">
    <property type="term" value="P:DNA recombination"/>
    <property type="evidence" value="ECO:0007669"/>
    <property type="project" value="UniProtKB-KW"/>
</dbReference>
<evidence type="ECO:0000313" key="5">
    <source>
        <dbReference type="EMBL" id="RHA11876.1"/>
    </source>
</evidence>
<reference evidence="6 10" key="4">
    <citation type="submission" date="2019-09" db="EMBL/GenBank/DDBJ databases">
        <title>Strain-level analysis of Eubacterium rectale using genomes from metagenomes.</title>
        <authorList>
            <person name="Karcher N."/>
            <person name="Segata N."/>
        </authorList>
    </citation>
    <scope>NUCLEOTIDE SEQUENCE [LARGE SCALE GENOMIC DNA]</scope>
    <source>
        <strain evidence="6 10">L2-21</strain>
    </source>
</reference>
<dbReference type="InterPro" id="IPR050090">
    <property type="entry name" value="Tyrosine_recombinase_XerCD"/>
</dbReference>
<evidence type="ECO:0000313" key="8">
    <source>
        <dbReference type="Proteomes" id="UP000260970"/>
    </source>
</evidence>
<dbReference type="Proteomes" id="UP000324325">
    <property type="component" value="Unassembled WGS sequence"/>
</dbReference>
<dbReference type="Proteomes" id="UP000095673">
    <property type="component" value="Unassembled WGS sequence"/>
</dbReference>
<organism evidence="3 7">
    <name type="scientific">Agathobacter rectalis</name>
    <dbReference type="NCBI Taxonomy" id="39491"/>
    <lineage>
        <taxon>Bacteria</taxon>
        <taxon>Bacillati</taxon>
        <taxon>Bacillota</taxon>
        <taxon>Clostridia</taxon>
        <taxon>Lachnospirales</taxon>
        <taxon>Lachnospiraceae</taxon>
        <taxon>Agathobacter</taxon>
    </lineage>
</organism>
<dbReference type="SUPFAM" id="SSF56349">
    <property type="entry name" value="DNA breaking-rejoining enzymes"/>
    <property type="match status" value="1"/>
</dbReference>
<keyword evidence="1" id="KW-0233">DNA recombination</keyword>
<accession>A0A173VQJ9</accession>
<dbReference type="Proteomes" id="UP000286341">
    <property type="component" value="Unassembled WGS sequence"/>
</dbReference>
<evidence type="ECO:0000313" key="6">
    <source>
        <dbReference type="EMBL" id="TYL56140.1"/>
    </source>
</evidence>
<reference evidence="8 9" key="2">
    <citation type="submission" date="2018-08" db="EMBL/GenBank/DDBJ databases">
        <title>A genome reference for cultivated species of the human gut microbiota.</title>
        <authorList>
            <person name="Zou Y."/>
            <person name="Xue W."/>
            <person name="Luo G."/>
        </authorList>
    </citation>
    <scope>NUCLEOTIDE SEQUENCE [LARGE SCALE GENOMIC DNA]</scope>
    <source>
        <strain evidence="5 9">AM44-1AT</strain>
        <strain evidence="4 8">OM05-6AA</strain>
    </source>
</reference>
<dbReference type="InterPro" id="IPR002104">
    <property type="entry name" value="Integrase_catalytic"/>
</dbReference>
<evidence type="ECO:0000313" key="9">
    <source>
        <dbReference type="Proteomes" id="UP000286341"/>
    </source>
</evidence>
<evidence type="ECO:0000313" key="4">
    <source>
        <dbReference type="EMBL" id="RGN22779.1"/>
    </source>
</evidence>
<dbReference type="RefSeq" id="WP_055238761.1">
    <property type="nucleotide sequence ID" value="NZ_CYXM01000025.1"/>
</dbReference>
<dbReference type="EMBL" id="CYXM01000025">
    <property type="protein sequence ID" value="CUN29070.1"/>
    <property type="molecule type" value="Genomic_DNA"/>
</dbReference>
<dbReference type="Pfam" id="PF00589">
    <property type="entry name" value="Phage_integrase"/>
    <property type="match status" value="1"/>
</dbReference>
<dbReference type="Gene3D" id="1.10.443.10">
    <property type="entry name" value="Intergrase catalytic core"/>
    <property type="match status" value="1"/>
</dbReference>
<reference evidence="6 10" key="3">
    <citation type="submission" date="2019-08" db="EMBL/GenBank/DDBJ databases">
        <authorList>
            <person name="Duncan S."/>
            <person name="Walker A."/>
        </authorList>
    </citation>
    <scope>NUCLEOTIDE SEQUENCE [LARGE SCALE GENOMIC DNA]</scope>
    <source>
        <strain evidence="6 10">L2-21</strain>
    </source>
</reference>
<dbReference type="InterPro" id="IPR013762">
    <property type="entry name" value="Integrase-like_cat_sf"/>
</dbReference>
<evidence type="ECO:0000259" key="2">
    <source>
        <dbReference type="PROSITE" id="PS51898"/>
    </source>
</evidence>
<evidence type="ECO:0000313" key="10">
    <source>
        <dbReference type="Proteomes" id="UP000324325"/>
    </source>
</evidence>
<gene>
    <name evidence="5" type="ORF">DW948_11220</name>
    <name evidence="4" type="ORF">DXB72_09570</name>
    <name evidence="3" type="ORF">ERS852580_03352</name>
    <name evidence="6" type="ORF">FYL37_13770</name>
</gene>
<dbReference type="OrthoDB" id="9788852at2"/>
<dbReference type="GO" id="GO:0003677">
    <property type="term" value="F:DNA binding"/>
    <property type="evidence" value="ECO:0007669"/>
    <property type="project" value="InterPro"/>
</dbReference>
<dbReference type="Proteomes" id="UP000260970">
    <property type="component" value="Unassembled WGS sequence"/>
</dbReference>
<dbReference type="PANTHER" id="PTHR30349">
    <property type="entry name" value="PHAGE INTEGRASE-RELATED"/>
    <property type="match status" value="1"/>
</dbReference>
<name>A0A173VQJ9_9FIRM</name>
<sequence>MGTTQPIRNKDELAAFRMYYKDIHPNRRNYCLIVMGLNTALRISDLLKLKWDNVYNFEHHVFRSHFLINEQKTGKNNYVTLNCNATDALRAYFNERHPTEHEFIFTKATCRRQPLNRVQAYRIVRTAAEETVQDEHISCHSLRKTFGYHAWKNGTPPALLMDVYNHSSYKVTQHYLGIEQDERDEIYMNLEL</sequence>
<evidence type="ECO:0000313" key="3">
    <source>
        <dbReference type="EMBL" id="CUN29070.1"/>
    </source>
</evidence>
<protein>
    <submittedName>
        <fullName evidence="4 6">Integrase</fullName>
    </submittedName>
    <submittedName>
        <fullName evidence="3">Site-specific tyrosine recombinase XerC</fullName>
    </submittedName>
</protein>
<dbReference type="InterPro" id="IPR011010">
    <property type="entry name" value="DNA_brk_join_enz"/>
</dbReference>
<evidence type="ECO:0000256" key="1">
    <source>
        <dbReference type="ARBA" id="ARBA00023172"/>
    </source>
</evidence>
<dbReference type="PANTHER" id="PTHR30349:SF82">
    <property type="entry name" value="INTEGRASE_RECOMBINASE YOEC-RELATED"/>
    <property type="match status" value="1"/>
</dbReference>
<dbReference type="EMBL" id="QSFB01000016">
    <property type="protein sequence ID" value="RHA11876.1"/>
    <property type="molecule type" value="Genomic_DNA"/>
</dbReference>